<proteinExistence type="predicted"/>
<sequence>MKQTDELPAVDGFSNSQCCVAQALSREDCEAVVRQQKGRAGGSFAVESWSERDLAADGGPLGNLGSHLRLEVAVRWAEGGRRERLRFFVKKLPANDAQSAFVQGSGAASKELIYYAELEPAMRAVLPSAQGASGAARRAWGSRCLLARRGLLVLEDLTAQGFRGYGARDLLDRAHASQVVRALAALHASSLAFERTRDRALGKHFRAPDHFPDAFVETFYNRDEAHPGYKYTLAGVNAVAACMQLLPMCQADEDVARRVAARAHEVLWGVCDSVQPSARHRNVIAHGDLWLNNILFRYDEAGRPAEARLVDYQLLRYVPPAHEVFQYLYVVGTRAFRREHAHSLLREYHDQLGEQLRALGADVQQLLPWKDFQASWEESRRHGLLVTPFFLHFVLTDGAVLSKTFSDVKAYHHFLNEGRTDHVLKQFREDAVYRERFSEILEELVRDLVLGEGSSGADKET</sequence>
<dbReference type="Gene3D" id="3.90.1200.10">
    <property type="match status" value="1"/>
</dbReference>
<evidence type="ECO:0000259" key="1">
    <source>
        <dbReference type="SMART" id="SM00587"/>
    </source>
</evidence>
<feature type="domain" description="CHK kinase-like" evidence="1">
    <location>
        <begin position="152"/>
        <end position="358"/>
    </location>
</feature>
<dbReference type="SUPFAM" id="SSF56112">
    <property type="entry name" value="Protein kinase-like (PK-like)"/>
    <property type="match status" value="1"/>
</dbReference>
<dbReference type="InterPro" id="IPR015897">
    <property type="entry name" value="CHK_kinase-like"/>
</dbReference>
<dbReference type="InterPro" id="IPR004119">
    <property type="entry name" value="EcKL"/>
</dbReference>
<evidence type="ECO:0000313" key="2">
    <source>
        <dbReference type="EMBL" id="KAK7871682.1"/>
    </source>
</evidence>
<dbReference type="EMBL" id="JAZDUA010000035">
    <property type="protein sequence ID" value="KAK7871682.1"/>
    <property type="molecule type" value="Genomic_DNA"/>
</dbReference>
<accession>A0AAN9W4P8</accession>
<comment type="caution">
    <text evidence="2">The sequence shown here is derived from an EMBL/GenBank/DDBJ whole genome shotgun (WGS) entry which is preliminary data.</text>
</comment>
<dbReference type="InterPro" id="IPR011009">
    <property type="entry name" value="Kinase-like_dom_sf"/>
</dbReference>
<gene>
    <name evidence="2" type="ORF">R5R35_009046</name>
</gene>
<evidence type="ECO:0000313" key="3">
    <source>
        <dbReference type="Proteomes" id="UP001378592"/>
    </source>
</evidence>
<dbReference type="Proteomes" id="UP001378592">
    <property type="component" value="Unassembled WGS sequence"/>
</dbReference>
<dbReference type="AlphaFoldDB" id="A0AAN9W4P8"/>
<dbReference type="PANTHER" id="PTHR11012:SF48">
    <property type="entry name" value="CHK KINASE-LIKE DOMAIN-CONTAINING PROTEIN-RELATED"/>
    <property type="match status" value="1"/>
</dbReference>
<dbReference type="Pfam" id="PF02958">
    <property type="entry name" value="EcKL"/>
    <property type="match status" value="1"/>
</dbReference>
<organism evidence="2 3">
    <name type="scientific">Gryllus longicercus</name>
    <dbReference type="NCBI Taxonomy" id="2509291"/>
    <lineage>
        <taxon>Eukaryota</taxon>
        <taxon>Metazoa</taxon>
        <taxon>Ecdysozoa</taxon>
        <taxon>Arthropoda</taxon>
        <taxon>Hexapoda</taxon>
        <taxon>Insecta</taxon>
        <taxon>Pterygota</taxon>
        <taxon>Neoptera</taxon>
        <taxon>Polyneoptera</taxon>
        <taxon>Orthoptera</taxon>
        <taxon>Ensifera</taxon>
        <taxon>Gryllidea</taxon>
        <taxon>Grylloidea</taxon>
        <taxon>Gryllidae</taxon>
        <taxon>Gryllinae</taxon>
        <taxon>Gryllus</taxon>
    </lineage>
</organism>
<protein>
    <recommendedName>
        <fullName evidence="1">CHK kinase-like domain-containing protein</fullName>
    </recommendedName>
</protein>
<dbReference type="SMART" id="SM00587">
    <property type="entry name" value="CHK"/>
    <property type="match status" value="1"/>
</dbReference>
<dbReference type="PANTHER" id="PTHR11012">
    <property type="entry name" value="PROTEIN KINASE-LIKE DOMAIN-CONTAINING"/>
    <property type="match status" value="1"/>
</dbReference>
<reference evidence="2 3" key="1">
    <citation type="submission" date="2024-03" db="EMBL/GenBank/DDBJ databases">
        <title>The genome assembly and annotation of the cricket Gryllus longicercus Weissman &amp; Gray.</title>
        <authorList>
            <person name="Szrajer S."/>
            <person name="Gray D."/>
            <person name="Ylla G."/>
        </authorList>
    </citation>
    <scope>NUCLEOTIDE SEQUENCE [LARGE SCALE GENOMIC DNA]</scope>
    <source>
        <strain evidence="2">DAG 2021-001</strain>
        <tissue evidence="2">Whole body minus gut</tissue>
    </source>
</reference>
<keyword evidence="3" id="KW-1185">Reference proteome</keyword>
<name>A0AAN9W4P8_9ORTH</name>